<reference evidence="1 2" key="1">
    <citation type="submission" date="2015-10" db="EMBL/GenBank/DDBJ databases">
        <title>Genome sequencing and analysis of members of genus Stenotrophomonas.</title>
        <authorList>
            <person name="Patil P.P."/>
            <person name="Midha S."/>
            <person name="Patil P.B."/>
        </authorList>
    </citation>
    <scope>NUCLEOTIDE SEQUENCE [LARGE SCALE GENOMIC DNA]</scope>
    <source>
        <strain evidence="1 2">JCM 9942</strain>
    </source>
</reference>
<dbReference type="AlphaFoldDB" id="A0A0R0AC99"/>
<keyword evidence="2" id="KW-1185">Reference proteome</keyword>
<gene>
    <name evidence="1" type="ORF">ARC78_14930</name>
</gene>
<dbReference type="EMBL" id="LLXS01000048">
    <property type="protein sequence ID" value="KRG39111.1"/>
    <property type="molecule type" value="Genomic_DNA"/>
</dbReference>
<evidence type="ECO:0000313" key="2">
    <source>
        <dbReference type="Proteomes" id="UP000050836"/>
    </source>
</evidence>
<evidence type="ECO:0000313" key="1">
    <source>
        <dbReference type="EMBL" id="KRG39111.1"/>
    </source>
</evidence>
<proteinExistence type="predicted"/>
<protein>
    <submittedName>
        <fullName evidence="1">Uncharacterized protein</fullName>
    </submittedName>
</protein>
<accession>A0A0R0AC99</accession>
<dbReference type="Proteomes" id="UP000050836">
    <property type="component" value="Unassembled WGS sequence"/>
</dbReference>
<dbReference type="RefSeq" id="WP_054657387.1">
    <property type="nucleotide sequence ID" value="NZ_BAZI01000019.1"/>
</dbReference>
<sequence length="69" mass="8121">MRWQLGENKQHLRSECGRFYLPKFHGINGPVYRLVDGTTGICTEHGEGAKERCMQRAEEILRRDMETRK</sequence>
<dbReference type="OrthoDB" id="9879890at2"/>
<organism evidence="1 2">
    <name type="scientific">Stenotrophomonas pictorum JCM 9942</name>
    <dbReference type="NCBI Taxonomy" id="1236960"/>
    <lineage>
        <taxon>Bacteria</taxon>
        <taxon>Pseudomonadati</taxon>
        <taxon>Pseudomonadota</taxon>
        <taxon>Gammaproteobacteria</taxon>
        <taxon>Lysobacterales</taxon>
        <taxon>Lysobacteraceae</taxon>
        <taxon>Stenotrophomonas</taxon>
    </lineage>
</organism>
<name>A0A0R0AC99_9GAMM</name>
<comment type="caution">
    <text evidence="1">The sequence shown here is derived from an EMBL/GenBank/DDBJ whole genome shotgun (WGS) entry which is preliminary data.</text>
</comment>